<proteinExistence type="inferred from homology"/>
<feature type="domain" description="VTT" evidence="7">
    <location>
        <begin position="63"/>
        <end position="178"/>
    </location>
</feature>
<keyword evidence="4 6" id="KW-1133">Transmembrane helix</keyword>
<comment type="similarity">
    <text evidence="6">Belongs to the TVP38/TMEM64 family.</text>
</comment>
<feature type="transmembrane region" description="Helical" evidence="6">
    <location>
        <begin position="127"/>
        <end position="148"/>
    </location>
</feature>
<evidence type="ECO:0000313" key="8">
    <source>
        <dbReference type="EMBL" id="RDV26764.1"/>
    </source>
</evidence>
<dbReference type="EMBL" id="QRHA01000004">
    <property type="protein sequence ID" value="RDV26764.1"/>
    <property type="molecule type" value="Genomic_DNA"/>
</dbReference>
<protein>
    <recommendedName>
        <fullName evidence="6">TVP38/TMEM64 family membrane protein</fullName>
    </recommendedName>
</protein>
<accession>A0A3D8MA78</accession>
<dbReference type="Pfam" id="PF09335">
    <property type="entry name" value="VTT_dom"/>
    <property type="match status" value="1"/>
</dbReference>
<name>A0A3D8MA78_9ALTE</name>
<dbReference type="PANTHER" id="PTHR12677">
    <property type="entry name" value="GOLGI APPARATUS MEMBRANE PROTEIN TVP38-RELATED"/>
    <property type="match status" value="1"/>
</dbReference>
<organism evidence="8 9">
    <name type="scientific">Alteromonas aestuariivivens</name>
    <dbReference type="NCBI Taxonomy" id="1938339"/>
    <lineage>
        <taxon>Bacteria</taxon>
        <taxon>Pseudomonadati</taxon>
        <taxon>Pseudomonadota</taxon>
        <taxon>Gammaproteobacteria</taxon>
        <taxon>Alteromonadales</taxon>
        <taxon>Alteromonadaceae</taxon>
        <taxon>Alteromonas/Salinimonas group</taxon>
        <taxon>Alteromonas</taxon>
    </lineage>
</organism>
<feature type="transmembrane region" description="Helical" evidence="6">
    <location>
        <begin position="72"/>
        <end position="99"/>
    </location>
</feature>
<keyword evidence="5 6" id="KW-0472">Membrane</keyword>
<dbReference type="InterPro" id="IPR015414">
    <property type="entry name" value="TMEM64"/>
</dbReference>
<evidence type="ECO:0000256" key="6">
    <source>
        <dbReference type="RuleBase" id="RU366058"/>
    </source>
</evidence>
<evidence type="ECO:0000256" key="5">
    <source>
        <dbReference type="ARBA" id="ARBA00023136"/>
    </source>
</evidence>
<comment type="caution">
    <text evidence="8">The sequence shown here is derived from an EMBL/GenBank/DDBJ whole genome shotgun (WGS) entry which is preliminary data.</text>
</comment>
<evidence type="ECO:0000256" key="1">
    <source>
        <dbReference type="ARBA" id="ARBA00004651"/>
    </source>
</evidence>
<dbReference type="Proteomes" id="UP000256561">
    <property type="component" value="Unassembled WGS sequence"/>
</dbReference>
<keyword evidence="3 6" id="KW-0812">Transmembrane</keyword>
<keyword evidence="2 6" id="KW-1003">Cell membrane</keyword>
<evidence type="ECO:0000256" key="2">
    <source>
        <dbReference type="ARBA" id="ARBA00022475"/>
    </source>
</evidence>
<feature type="transmembrane region" description="Helical" evidence="6">
    <location>
        <begin position="38"/>
        <end position="60"/>
    </location>
</feature>
<feature type="transmembrane region" description="Helical" evidence="6">
    <location>
        <begin position="188"/>
        <end position="206"/>
    </location>
</feature>
<evidence type="ECO:0000256" key="3">
    <source>
        <dbReference type="ARBA" id="ARBA00022692"/>
    </source>
</evidence>
<dbReference type="OrthoDB" id="7348996at2"/>
<reference evidence="9" key="1">
    <citation type="submission" date="2018-08" db="EMBL/GenBank/DDBJ databases">
        <authorList>
            <person name="Zhang J."/>
            <person name="Du Z.-J."/>
        </authorList>
    </citation>
    <scope>NUCLEOTIDE SEQUENCE [LARGE SCALE GENOMIC DNA]</scope>
    <source>
        <strain evidence="9">KCTC 52655</strain>
    </source>
</reference>
<dbReference type="PANTHER" id="PTHR12677:SF59">
    <property type="entry name" value="GOLGI APPARATUS MEMBRANE PROTEIN TVP38-RELATED"/>
    <property type="match status" value="1"/>
</dbReference>
<dbReference type="GO" id="GO:0005886">
    <property type="term" value="C:plasma membrane"/>
    <property type="evidence" value="ECO:0007669"/>
    <property type="project" value="UniProtKB-SubCell"/>
</dbReference>
<sequence>MSWLKKFSVVAFLALAWMLTQSWPVLEHLTDSTWLSQYAKSAGGWTILASVGAMTVLLCIGLPRQVVGFVCGLWMGTAMGMALATFVSGLACALTYALARFWLSDWIAHRYSRRAESWQRWLTTDTFFKVLVIRLLPVGSNLVTNLLAGSLRVPPVAFVTASVIGYVPQTLIFALAGQGIAISSGGHLVASLVLFALATAVGIFLARRRHDVTEQVSDAKV</sequence>
<dbReference type="RefSeq" id="WP_115592716.1">
    <property type="nucleotide sequence ID" value="NZ_QRHA01000004.1"/>
</dbReference>
<feature type="transmembrane region" description="Helical" evidence="6">
    <location>
        <begin position="155"/>
        <end position="176"/>
    </location>
</feature>
<evidence type="ECO:0000256" key="4">
    <source>
        <dbReference type="ARBA" id="ARBA00022989"/>
    </source>
</evidence>
<keyword evidence="9" id="KW-1185">Reference proteome</keyword>
<gene>
    <name evidence="8" type="ORF">DXV75_07190</name>
</gene>
<evidence type="ECO:0000259" key="7">
    <source>
        <dbReference type="Pfam" id="PF09335"/>
    </source>
</evidence>
<dbReference type="AlphaFoldDB" id="A0A3D8MA78"/>
<comment type="subcellular location">
    <subcellularLocation>
        <location evidence="1 6">Cell membrane</location>
        <topology evidence="1 6">Multi-pass membrane protein</topology>
    </subcellularLocation>
</comment>
<evidence type="ECO:0000313" key="9">
    <source>
        <dbReference type="Proteomes" id="UP000256561"/>
    </source>
</evidence>
<dbReference type="InterPro" id="IPR032816">
    <property type="entry name" value="VTT_dom"/>
</dbReference>